<dbReference type="RefSeq" id="WP_091989337.1">
    <property type="nucleotide sequence ID" value="NZ_FOLO01000048.1"/>
</dbReference>
<name>A0A1I1RIT3_9GAMM</name>
<dbReference type="CDD" id="cd14789">
    <property type="entry name" value="Tiki"/>
    <property type="match status" value="1"/>
</dbReference>
<evidence type="ECO:0000313" key="2">
    <source>
        <dbReference type="Proteomes" id="UP000198862"/>
    </source>
</evidence>
<dbReference type="PANTHER" id="PTHR40590:SF1">
    <property type="entry name" value="CYTOPLASMIC PROTEIN"/>
    <property type="match status" value="1"/>
</dbReference>
<evidence type="ECO:0000313" key="1">
    <source>
        <dbReference type="EMBL" id="SFD32188.1"/>
    </source>
</evidence>
<protein>
    <recommendedName>
        <fullName evidence="3">TraB family protein</fullName>
    </recommendedName>
</protein>
<dbReference type="Pfam" id="PF01963">
    <property type="entry name" value="TraB_PrgY_gumN"/>
    <property type="match status" value="1"/>
</dbReference>
<sequence length="291" mass="33533">MTFKFRPLIVFTLFITVNFSVCATPALWLIEKDGTKKSYLFGTVHVGDKSMSTLPTKVTTAIKKSDKVIVEVDISKFTPFELQTKTMPFMMLPQGETLKSELKAQNYQAIENYFNGKSININVFNAMKPWAVMLIITQMEYQNAGLSETNGIDKQIIAFANEHKINIEQFETLEQQLSIFTKLEPYNDIMISDTFEQLKDMQSHFGRLISSWKRGSQQDLNRYYTEIFTKSELGKFSEKIMLTDRNQNWLNEFVPRLKNESLFIAVGALHLSSEQGLIQQLQNKGFKVTKK</sequence>
<keyword evidence="2" id="KW-1185">Reference proteome</keyword>
<dbReference type="AlphaFoldDB" id="A0A1I1RIT3"/>
<evidence type="ECO:0008006" key="3">
    <source>
        <dbReference type="Google" id="ProtNLM"/>
    </source>
</evidence>
<dbReference type="InterPro" id="IPR047111">
    <property type="entry name" value="YbaP-like"/>
</dbReference>
<dbReference type="EMBL" id="FOLO01000048">
    <property type="protein sequence ID" value="SFD32188.1"/>
    <property type="molecule type" value="Genomic_DNA"/>
</dbReference>
<gene>
    <name evidence="1" type="ORF">SAMN02745724_04202</name>
</gene>
<accession>A0A1I1RIT3</accession>
<organism evidence="1 2">
    <name type="scientific">Pseudoalteromonas denitrificans DSM 6059</name>
    <dbReference type="NCBI Taxonomy" id="1123010"/>
    <lineage>
        <taxon>Bacteria</taxon>
        <taxon>Pseudomonadati</taxon>
        <taxon>Pseudomonadota</taxon>
        <taxon>Gammaproteobacteria</taxon>
        <taxon>Alteromonadales</taxon>
        <taxon>Pseudoalteromonadaceae</taxon>
        <taxon>Pseudoalteromonas</taxon>
    </lineage>
</organism>
<reference evidence="1 2" key="1">
    <citation type="submission" date="2016-10" db="EMBL/GenBank/DDBJ databases">
        <authorList>
            <person name="de Groot N.N."/>
        </authorList>
    </citation>
    <scope>NUCLEOTIDE SEQUENCE [LARGE SCALE GENOMIC DNA]</scope>
    <source>
        <strain evidence="1 2">DSM 6059</strain>
    </source>
</reference>
<dbReference type="InterPro" id="IPR002816">
    <property type="entry name" value="TraB/PrgY/GumN_fam"/>
</dbReference>
<dbReference type="Proteomes" id="UP000198862">
    <property type="component" value="Unassembled WGS sequence"/>
</dbReference>
<dbReference type="OrthoDB" id="357294at2"/>
<dbReference type="PANTHER" id="PTHR40590">
    <property type="entry name" value="CYTOPLASMIC PROTEIN-RELATED"/>
    <property type="match status" value="1"/>
</dbReference>
<proteinExistence type="predicted"/>